<name>A0A8S1PDD8_PARPR</name>
<organism evidence="2 3">
    <name type="scientific">Paramecium primaurelia</name>
    <dbReference type="NCBI Taxonomy" id="5886"/>
    <lineage>
        <taxon>Eukaryota</taxon>
        <taxon>Sar</taxon>
        <taxon>Alveolata</taxon>
        <taxon>Ciliophora</taxon>
        <taxon>Intramacronucleata</taxon>
        <taxon>Oligohymenophorea</taxon>
        <taxon>Peniculida</taxon>
        <taxon>Parameciidae</taxon>
        <taxon>Paramecium</taxon>
    </lineage>
</organism>
<protein>
    <recommendedName>
        <fullName evidence="1">Serine aminopeptidase S33 domain-containing protein</fullName>
    </recommendedName>
</protein>
<keyword evidence="3" id="KW-1185">Reference proteome</keyword>
<dbReference type="InterPro" id="IPR022742">
    <property type="entry name" value="Hydrolase_4"/>
</dbReference>
<dbReference type="Proteomes" id="UP000688137">
    <property type="component" value="Unassembled WGS sequence"/>
</dbReference>
<sequence>MDFNDLIFPSPKPSYDYTLSGLYYIEEEIQYHRSRSLIQQNELKTYDGTIKVTLNQSESSRQLSQNRQTKRIVTLLQLEENLRNGIIVYFHANAEDIGMCKSLAFLLAAELEMASICMEYPGYGIYHGQSSSDTIIKDAYQLIDHLINNLKVHESKIIIMGRSIGTSIAVEMSIRYKRIRALVLLSPFTSLCDVIKENSFNWVSKLVKERFRNLEKMHKVHSPTLFIHGINDKFISYQHSIQLMSKCSGFVHLQLFEGMTHNSFLIDLHIISPIRQFLMKIQS</sequence>
<proteinExistence type="predicted"/>
<dbReference type="Pfam" id="PF12146">
    <property type="entry name" value="Hydrolase_4"/>
    <property type="match status" value="1"/>
</dbReference>
<accession>A0A8S1PDD8</accession>
<dbReference type="EMBL" id="CAJJDM010000117">
    <property type="protein sequence ID" value="CAD8101176.1"/>
    <property type="molecule type" value="Genomic_DNA"/>
</dbReference>
<evidence type="ECO:0000313" key="2">
    <source>
        <dbReference type="EMBL" id="CAD8101176.1"/>
    </source>
</evidence>
<evidence type="ECO:0000259" key="1">
    <source>
        <dbReference type="Pfam" id="PF12146"/>
    </source>
</evidence>
<comment type="caution">
    <text evidence="2">The sequence shown here is derived from an EMBL/GenBank/DDBJ whole genome shotgun (WGS) entry which is preliminary data.</text>
</comment>
<dbReference type="PANTHER" id="PTHR12277">
    <property type="entry name" value="ALPHA/BETA HYDROLASE DOMAIN-CONTAINING PROTEIN"/>
    <property type="match status" value="1"/>
</dbReference>
<gene>
    <name evidence="2" type="ORF">PPRIM_AZ9-3.1.T1140150</name>
</gene>
<dbReference type="AlphaFoldDB" id="A0A8S1PDD8"/>
<dbReference type="PANTHER" id="PTHR12277:SF197">
    <property type="entry name" value="CHROMOSOME UNDETERMINED SCAFFOLD_38, WHOLE GENOME SHOTGUN SEQUENCE"/>
    <property type="match status" value="1"/>
</dbReference>
<reference evidence="2" key="1">
    <citation type="submission" date="2021-01" db="EMBL/GenBank/DDBJ databases">
        <authorList>
            <consortium name="Genoscope - CEA"/>
            <person name="William W."/>
        </authorList>
    </citation>
    <scope>NUCLEOTIDE SEQUENCE</scope>
</reference>
<feature type="domain" description="Serine aminopeptidase S33" evidence="1">
    <location>
        <begin position="85"/>
        <end position="206"/>
    </location>
</feature>
<dbReference type="OMA" id="MHKVHSP"/>
<evidence type="ECO:0000313" key="3">
    <source>
        <dbReference type="Proteomes" id="UP000688137"/>
    </source>
</evidence>